<accession>A0A4U1ECJ7</accession>
<dbReference type="InterPro" id="IPR015753">
    <property type="entry name" value="LRRC37"/>
</dbReference>
<dbReference type="EMBL" id="RWIC01002449">
    <property type="protein sequence ID" value="TKC33698.1"/>
    <property type="molecule type" value="Genomic_DNA"/>
</dbReference>
<dbReference type="AlphaFoldDB" id="A0A4U1ECJ7"/>
<feature type="non-terminal residue" evidence="1">
    <location>
        <position position="110"/>
    </location>
</feature>
<evidence type="ECO:0000313" key="1">
    <source>
        <dbReference type="EMBL" id="TKC33698.1"/>
    </source>
</evidence>
<proteinExistence type="predicted"/>
<dbReference type="PANTHER" id="PTHR23045">
    <property type="entry name" value="LEUCINE-RICH REPEAT-CONTAINING PROTEIN 37A"/>
    <property type="match status" value="1"/>
</dbReference>
<organism evidence="1 2">
    <name type="scientific">Monodon monoceros</name>
    <name type="common">Narwhal</name>
    <name type="synonym">Ceratodon monodon</name>
    <dbReference type="NCBI Taxonomy" id="40151"/>
    <lineage>
        <taxon>Eukaryota</taxon>
        <taxon>Metazoa</taxon>
        <taxon>Chordata</taxon>
        <taxon>Craniata</taxon>
        <taxon>Vertebrata</taxon>
        <taxon>Euteleostomi</taxon>
        <taxon>Mammalia</taxon>
        <taxon>Eutheria</taxon>
        <taxon>Laurasiatheria</taxon>
        <taxon>Artiodactyla</taxon>
        <taxon>Whippomorpha</taxon>
        <taxon>Cetacea</taxon>
        <taxon>Odontoceti</taxon>
        <taxon>Monodontidae</taxon>
        <taxon>Monodon</taxon>
    </lineage>
</organism>
<reference evidence="2" key="1">
    <citation type="journal article" date="2019" name="IScience">
        <title>Narwhal Genome Reveals Long-Term Low Genetic Diversity despite Current Large Abundance Size.</title>
        <authorList>
            <person name="Westbury M.V."/>
            <person name="Petersen B."/>
            <person name="Garde E."/>
            <person name="Heide-Jorgensen M.P."/>
            <person name="Lorenzen E.D."/>
        </authorList>
    </citation>
    <scope>NUCLEOTIDE SEQUENCE [LARGE SCALE GENOMIC DNA]</scope>
</reference>
<protein>
    <submittedName>
        <fullName evidence="1">Uncharacterized protein</fullName>
    </submittedName>
</protein>
<gene>
    <name evidence="1" type="ORF">EI555_020273</name>
</gene>
<name>A0A4U1ECJ7_MONMO</name>
<sequence length="110" mass="12421">IISNILLLTNRTLERDSRRCGLIQTLLRSVPSSCVLSTQSENFGMEGDASELNYRSINSFTTNLITCVSTYRILPNRMACCLCQFKNTIEVFCKTVKLCCENECLTDVTH</sequence>
<dbReference type="PANTHER" id="PTHR23045:SF9">
    <property type="entry name" value="LEUCINE RICH REPEAT CONTAINING 37A-RELATED"/>
    <property type="match status" value="1"/>
</dbReference>
<evidence type="ECO:0000313" key="2">
    <source>
        <dbReference type="Proteomes" id="UP000308365"/>
    </source>
</evidence>
<comment type="caution">
    <text evidence="1">The sequence shown here is derived from an EMBL/GenBank/DDBJ whole genome shotgun (WGS) entry which is preliminary data.</text>
</comment>
<feature type="non-terminal residue" evidence="1">
    <location>
        <position position="1"/>
    </location>
</feature>
<dbReference type="Proteomes" id="UP000308365">
    <property type="component" value="Unassembled WGS sequence"/>
</dbReference>